<protein>
    <recommendedName>
        <fullName evidence="1">RNase H type-1 domain-containing protein</fullName>
    </recommendedName>
</protein>
<keyword evidence="3" id="KW-1185">Reference proteome</keyword>
<name>A0ABD3A2G0_9GENT</name>
<dbReference type="PANTHER" id="PTHR47723">
    <property type="entry name" value="OS05G0353850 PROTEIN"/>
    <property type="match status" value="1"/>
</dbReference>
<reference evidence="2 3" key="1">
    <citation type="submission" date="2024-11" db="EMBL/GenBank/DDBJ databases">
        <title>A near-complete genome assembly of Cinchona calisaya.</title>
        <authorList>
            <person name="Lian D.C."/>
            <person name="Zhao X.W."/>
            <person name="Wei L."/>
        </authorList>
    </citation>
    <scope>NUCLEOTIDE SEQUENCE [LARGE SCALE GENOMIC DNA]</scope>
    <source>
        <tissue evidence="2">Nenye</tissue>
    </source>
</reference>
<evidence type="ECO:0000313" key="2">
    <source>
        <dbReference type="EMBL" id="KAL3524715.1"/>
    </source>
</evidence>
<dbReference type="InterPro" id="IPR053151">
    <property type="entry name" value="RNase_H-like"/>
</dbReference>
<dbReference type="PANTHER" id="PTHR47723:SF19">
    <property type="entry name" value="POLYNUCLEOTIDYL TRANSFERASE, RIBONUCLEASE H-LIKE SUPERFAMILY PROTEIN"/>
    <property type="match status" value="1"/>
</dbReference>
<evidence type="ECO:0000259" key="1">
    <source>
        <dbReference type="Pfam" id="PF13456"/>
    </source>
</evidence>
<evidence type="ECO:0000313" key="3">
    <source>
        <dbReference type="Proteomes" id="UP001630127"/>
    </source>
</evidence>
<dbReference type="Proteomes" id="UP001630127">
    <property type="component" value="Unassembled WGS sequence"/>
</dbReference>
<dbReference type="InterPro" id="IPR044730">
    <property type="entry name" value="RNase_H-like_dom_plant"/>
</dbReference>
<accession>A0ABD3A2G0</accession>
<dbReference type="Pfam" id="PF13456">
    <property type="entry name" value="RVT_3"/>
    <property type="match status" value="1"/>
</dbReference>
<dbReference type="EMBL" id="JBJUIK010000006">
    <property type="protein sequence ID" value="KAL3524715.1"/>
    <property type="molecule type" value="Genomic_DNA"/>
</dbReference>
<organism evidence="2 3">
    <name type="scientific">Cinchona calisaya</name>
    <dbReference type="NCBI Taxonomy" id="153742"/>
    <lineage>
        <taxon>Eukaryota</taxon>
        <taxon>Viridiplantae</taxon>
        <taxon>Streptophyta</taxon>
        <taxon>Embryophyta</taxon>
        <taxon>Tracheophyta</taxon>
        <taxon>Spermatophyta</taxon>
        <taxon>Magnoliopsida</taxon>
        <taxon>eudicotyledons</taxon>
        <taxon>Gunneridae</taxon>
        <taxon>Pentapetalae</taxon>
        <taxon>asterids</taxon>
        <taxon>lamiids</taxon>
        <taxon>Gentianales</taxon>
        <taxon>Rubiaceae</taxon>
        <taxon>Cinchonoideae</taxon>
        <taxon>Cinchoneae</taxon>
        <taxon>Cinchona</taxon>
    </lineage>
</organism>
<gene>
    <name evidence="2" type="ORF">ACH5RR_013087</name>
</gene>
<comment type="caution">
    <text evidence="2">The sequence shown here is derived from an EMBL/GenBank/DDBJ whole genome shotgun (WGS) entry which is preliminary data.</text>
</comment>
<proteinExistence type="predicted"/>
<sequence>MLEPEPNVNVMVLNQGETVSNNPPQFLEVQVPSLKTMEAMINKLDEWKAFSDYTGKKLLYVTVSKSSPQPQIINHGSNRRGISTGGSLIRDTYGELLVAYSNHYGNCSILQAEALGLLNGVKLCQLRLLMNVEEILDSLILVKALNGQIQIQ</sequence>
<dbReference type="InterPro" id="IPR002156">
    <property type="entry name" value="RNaseH_domain"/>
</dbReference>
<dbReference type="AlphaFoldDB" id="A0ABD3A2G0"/>
<feature type="domain" description="RNase H type-1" evidence="1">
    <location>
        <begin position="77"/>
        <end position="149"/>
    </location>
</feature>
<dbReference type="CDD" id="cd06222">
    <property type="entry name" value="RNase_H_like"/>
    <property type="match status" value="1"/>
</dbReference>